<organism evidence="1 2">
    <name type="scientific">Dreissena polymorpha</name>
    <name type="common">Zebra mussel</name>
    <name type="synonym">Mytilus polymorpha</name>
    <dbReference type="NCBI Taxonomy" id="45954"/>
    <lineage>
        <taxon>Eukaryota</taxon>
        <taxon>Metazoa</taxon>
        <taxon>Spiralia</taxon>
        <taxon>Lophotrochozoa</taxon>
        <taxon>Mollusca</taxon>
        <taxon>Bivalvia</taxon>
        <taxon>Autobranchia</taxon>
        <taxon>Heteroconchia</taxon>
        <taxon>Euheterodonta</taxon>
        <taxon>Imparidentia</taxon>
        <taxon>Neoheterodontei</taxon>
        <taxon>Myida</taxon>
        <taxon>Dreissenoidea</taxon>
        <taxon>Dreissenidae</taxon>
        <taxon>Dreissena</taxon>
    </lineage>
</organism>
<dbReference type="Proteomes" id="UP000828390">
    <property type="component" value="Unassembled WGS sequence"/>
</dbReference>
<dbReference type="EMBL" id="JAIWYP010000003">
    <property type="protein sequence ID" value="KAH3859267.1"/>
    <property type="molecule type" value="Genomic_DNA"/>
</dbReference>
<reference evidence="1" key="1">
    <citation type="journal article" date="2019" name="bioRxiv">
        <title>The Genome of the Zebra Mussel, Dreissena polymorpha: A Resource for Invasive Species Research.</title>
        <authorList>
            <person name="McCartney M.A."/>
            <person name="Auch B."/>
            <person name="Kono T."/>
            <person name="Mallez S."/>
            <person name="Zhang Y."/>
            <person name="Obille A."/>
            <person name="Becker A."/>
            <person name="Abrahante J.E."/>
            <person name="Garbe J."/>
            <person name="Badalamenti J.P."/>
            <person name="Herman A."/>
            <person name="Mangelson H."/>
            <person name="Liachko I."/>
            <person name="Sullivan S."/>
            <person name="Sone E.D."/>
            <person name="Koren S."/>
            <person name="Silverstein K.A.T."/>
            <person name="Beckman K.B."/>
            <person name="Gohl D.M."/>
        </authorList>
    </citation>
    <scope>NUCLEOTIDE SEQUENCE</scope>
    <source>
        <strain evidence="1">Duluth1</strain>
        <tissue evidence="1">Whole animal</tissue>
    </source>
</reference>
<gene>
    <name evidence="1" type="ORF">DPMN_101984</name>
</gene>
<sequence>MLAPDEEAPGALGAFGFSAAGTTASPQTARARAYVAMLDVGPIFHAPPPEPRTQVVQASMARMKAFRRKKRAVLQQNMAPFPIIVDNANQRNKM</sequence>
<comment type="caution">
    <text evidence="1">The sequence shown here is derived from an EMBL/GenBank/DDBJ whole genome shotgun (WGS) entry which is preliminary data.</text>
</comment>
<keyword evidence="2" id="KW-1185">Reference proteome</keyword>
<evidence type="ECO:0000313" key="2">
    <source>
        <dbReference type="Proteomes" id="UP000828390"/>
    </source>
</evidence>
<accession>A0A9D4LIF8</accession>
<dbReference type="AlphaFoldDB" id="A0A9D4LIF8"/>
<proteinExistence type="predicted"/>
<reference evidence="1" key="2">
    <citation type="submission" date="2020-11" db="EMBL/GenBank/DDBJ databases">
        <authorList>
            <person name="McCartney M.A."/>
            <person name="Auch B."/>
            <person name="Kono T."/>
            <person name="Mallez S."/>
            <person name="Becker A."/>
            <person name="Gohl D.M."/>
            <person name="Silverstein K.A.T."/>
            <person name="Koren S."/>
            <person name="Bechman K.B."/>
            <person name="Herman A."/>
            <person name="Abrahante J.E."/>
            <person name="Garbe J."/>
        </authorList>
    </citation>
    <scope>NUCLEOTIDE SEQUENCE</scope>
    <source>
        <strain evidence="1">Duluth1</strain>
        <tissue evidence="1">Whole animal</tissue>
    </source>
</reference>
<name>A0A9D4LIF8_DREPO</name>
<protein>
    <submittedName>
        <fullName evidence="1">Uncharacterized protein</fullName>
    </submittedName>
</protein>
<evidence type="ECO:0000313" key="1">
    <source>
        <dbReference type="EMBL" id="KAH3859267.1"/>
    </source>
</evidence>